<dbReference type="PANTHER" id="PTHR40078">
    <property type="entry name" value="INTEGRAL MEMBRANE PROTEIN-RELATED"/>
    <property type="match status" value="1"/>
</dbReference>
<gene>
    <name evidence="2" type="ORF">JOF53_004807</name>
</gene>
<dbReference type="RefSeq" id="WP_086789718.1">
    <property type="nucleotide sequence ID" value="NZ_JAGIOO010000001.1"/>
</dbReference>
<evidence type="ECO:0000313" key="2">
    <source>
        <dbReference type="EMBL" id="MBP2475935.1"/>
    </source>
</evidence>
<proteinExistence type="predicted"/>
<organism evidence="2 3">
    <name type="scientific">Crossiella equi</name>
    <dbReference type="NCBI Taxonomy" id="130796"/>
    <lineage>
        <taxon>Bacteria</taxon>
        <taxon>Bacillati</taxon>
        <taxon>Actinomycetota</taxon>
        <taxon>Actinomycetes</taxon>
        <taxon>Pseudonocardiales</taxon>
        <taxon>Pseudonocardiaceae</taxon>
        <taxon>Crossiella</taxon>
    </lineage>
</organism>
<evidence type="ECO:0000256" key="1">
    <source>
        <dbReference type="SAM" id="Phobius"/>
    </source>
</evidence>
<dbReference type="Pfam" id="PF19700">
    <property type="entry name" value="DUF6198"/>
    <property type="match status" value="1"/>
</dbReference>
<evidence type="ECO:0000313" key="3">
    <source>
        <dbReference type="Proteomes" id="UP001519363"/>
    </source>
</evidence>
<dbReference type="InterPro" id="IPR038750">
    <property type="entry name" value="YczE/YyaS-like"/>
</dbReference>
<comment type="caution">
    <text evidence="2">The sequence shown here is derived from an EMBL/GenBank/DDBJ whole genome shotgun (WGS) entry which is preliminary data.</text>
</comment>
<keyword evidence="1" id="KW-1133">Transmembrane helix</keyword>
<feature type="transmembrane region" description="Helical" evidence="1">
    <location>
        <begin position="85"/>
        <end position="107"/>
    </location>
</feature>
<feature type="transmembrane region" description="Helical" evidence="1">
    <location>
        <begin position="21"/>
        <end position="39"/>
    </location>
</feature>
<accession>A0ABS5AH84</accession>
<reference evidence="2 3" key="1">
    <citation type="submission" date="2021-03" db="EMBL/GenBank/DDBJ databases">
        <title>Sequencing the genomes of 1000 actinobacteria strains.</title>
        <authorList>
            <person name="Klenk H.-P."/>
        </authorList>
    </citation>
    <scope>NUCLEOTIDE SEQUENCE [LARGE SCALE GENOMIC DNA]</scope>
    <source>
        <strain evidence="2 3">DSM 44580</strain>
    </source>
</reference>
<name>A0ABS5AH84_9PSEU</name>
<feature type="transmembrane region" description="Helical" evidence="1">
    <location>
        <begin position="113"/>
        <end position="136"/>
    </location>
</feature>
<sequence>MASPTIPLHPLPVSLRPVRRFSQLFGGLLLYGASMALLVRAGLGLDPWDVLHEGLTRHIPVSFGTVTAITGVLVLLAWLPLRQRLGLGTVANVAVIAFAVDGALWLLPVPSALWLQVVFLVSGVVLNGLATAAYIGARLGPGPRDGLMTGIAARTGWSLRLVRTGIELAVLAIGFLLGGTVGLGTLLYAITIGPLAQFFVPFVALRTPCEWKTAQ</sequence>
<dbReference type="Proteomes" id="UP001519363">
    <property type="component" value="Unassembled WGS sequence"/>
</dbReference>
<dbReference type="EMBL" id="JAGIOO010000001">
    <property type="protein sequence ID" value="MBP2475935.1"/>
    <property type="molecule type" value="Genomic_DNA"/>
</dbReference>
<feature type="transmembrane region" description="Helical" evidence="1">
    <location>
        <begin position="59"/>
        <end position="78"/>
    </location>
</feature>
<keyword evidence="1" id="KW-0472">Membrane</keyword>
<protein>
    <submittedName>
        <fullName evidence="2">Membrane protein YczE</fullName>
    </submittedName>
</protein>
<keyword evidence="1" id="KW-0812">Transmembrane</keyword>
<dbReference type="PANTHER" id="PTHR40078:SF1">
    <property type="entry name" value="INTEGRAL MEMBRANE PROTEIN"/>
    <property type="match status" value="1"/>
</dbReference>
<keyword evidence="3" id="KW-1185">Reference proteome</keyword>